<organism evidence="1">
    <name type="scientific">CrAss-like virus sp. ctYsL76</name>
    <dbReference type="NCBI Taxonomy" id="2826826"/>
    <lineage>
        <taxon>Viruses</taxon>
        <taxon>Duplodnaviria</taxon>
        <taxon>Heunggongvirae</taxon>
        <taxon>Uroviricota</taxon>
        <taxon>Caudoviricetes</taxon>
        <taxon>Crassvirales</taxon>
    </lineage>
</organism>
<reference evidence="1" key="1">
    <citation type="journal article" date="2021" name="Proc. Natl. Acad. Sci. U.S.A.">
        <title>A Catalog of Tens of Thousands of Viruses from Human Metagenomes Reveals Hidden Associations with Chronic Diseases.</title>
        <authorList>
            <person name="Tisza M.J."/>
            <person name="Buck C.B."/>
        </authorList>
    </citation>
    <scope>NUCLEOTIDE SEQUENCE</scope>
    <source>
        <strain evidence="1">CtYsL76</strain>
    </source>
</reference>
<protein>
    <submittedName>
        <fullName evidence="1">ASCH domain protein</fullName>
    </submittedName>
</protein>
<dbReference type="EMBL" id="BK015689">
    <property type="protein sequence ID" value="DAE20158.1"/>
    <property type="molecule type" value="Genomic_DNA"/>
</dbReference>
<name>A0A8S5QLL9_9CAUD</name>
<accession>A0A8S5QLL9</accession>
<evidence type="ECO:0000313" key="1">
    <source>
        <dbReference type="EMBL" id="DAE20158.1"/>
    </source>
</evidence>
<sequence length="693" mass="80438">MLGENLENVGKLMLDDSITELINDYDSSIFNKEQNTDKIKYIKESINEEKEKTDPDQHKIKVYEQLLEKAITAEEVRILGKILKINQGLPTNTADTYRYIKSIEKFVERQYNKALQDPVDETLSKLVNAIAIENDEEIYYLSRQYKKLKAKRDANWEKFDLIKFILDPIYKQEQIDKYEQFKVNFNILEVIAEVPHFREMFNVLALNKQILNSLSIRNRFEDIVLNESVHRSKSGKQSTNISKVLSKDEVFQIKDAVDQHLINSWIIAKNFSITIPAGVNNNPAPEILRLDNNANIDQFRQYVENYAIPLLKEKLPDNKFISLLTFGLKQGIPFYKLPFNMVQIDNTQKTRSLYEDALYAFNNLKTIKINDIDMNLVDMFYLYNLIVNRDKFGPNSLTRIFEDLIAAEDGNKLLVYDFNSWIDKQDVRRLLETFESPDLSNDWKESTPVIEDNDIGFKEQPTESDLEEAANENGTNLEDDTFAEQWSKKEGWSVDYFNKHVKPKLNEAWQIEFKLADDQESPAPLISNMAFNYKGLQRSDVLAQNTVDAIILGEKTATTRYESEGNLDDWQQLKVGDRLRFKGGTKYVVIEVTKPLTKLVQNQQLRLSLDFSSNNQKFTSHSGGAEGSDTYWSEYGKQFGVVTNNYYAQNQKTQNGNIEISQNDLEEGIEKIRKANETLHRKPEKYIEFLAKN</sequence>
<proteinExistence type="predicted"/>